<proteinExistence type="predicted"/>
<feature type="domain" description="Protein kinase" evidence="1">
    <location>
        <begin position="1"/>
        <end position="206"/>
    </location>
</feature>
<reference evidence="2" key="1">
    <citation type="submission" date="2021-02" db="EMBL/GenBank/DDBJ databases">
        <authorList>
            <person name="Dougan E. K."/>
            <person name="Rhodes N."/>
            <person name="Thang M."/>
            <person name="Chan C."/>
        </authorList>
    </citation>
    <scope>NUCLEOTIDE SEQUENCE</scope>
</reference>
<evidence type="ECO:0000313" key="3">
    <source>
        <dbReference type="Proteomes" id="UP000649617"/>
    </source>
</evidence>
<dbReference type="AlphaFoldDB" id="A0A812PG36"/>
<evidence type="ECO:0000313" key="2">
    <source>
        <dbReference type="EMBL" id="CAE7341894.1"/>
    </source>
</evidence>
<dbReference type="PANTHER" id="PTHR44167">
    <property type="entry name" value="OVARIAN-SPECIFIC SERINE/THREONINE-PROTEIN KINASE LOK-RELATED"/>
    <property type="match status" value="1"/>
</dbReference>
<dbReference type="InterPro" id="IPR000719">
    <property type="entry name" value="Prot_kinase_dom"/>
</dbReference>
<keyword evidence="3" id="KW-1185">Reference proteome</keyword>
<dbReference type="OrthoDB" id="541276at2759"/>
<dbReference type="GO" id="GO:0004672">
    <property type="term" value="F:protein kinase activity"/>
    <property type="evidence" value="ECO:0007669"/>
    <property type="project" value="InterPro"/>
</dbReference>
<dbReference type="PROSITE" id="PS00108">
    <property type="entry name" value="PROTEIN_KINASE_ST"/>
    <property type="match status" value="1"/>
</dbReference>
<evidence type="ECO:0000259" key="1">
    <source>
        <dbReference type="PROSITE" id="PS50011"/>
    </source>
</evidence>
<name>A0A812PG36_SYMPI</name>
<dbReference type="Proteomes" id="UP000649617">
    <property type="component" value="Unassembled WGS sequence"/>
</dbReference>
<dbReference type="EMBL" id="CAJNIZ010013014">
    <property type="protein sequence ID" value="CAE7341894.1"/>
    <property type="molecule type" value="Genomic_DNA"/>
</dbReference>
<protein>
    <submittedName>
        <fullName evidence="2">Camk2g protein</fullName>
    </submittedName>
</protein>
<dbReference type="GO" id="GO:0005524">
    <property type="term" value="F:ATP binding"/>
    <property type="evidence" value="ECO:0007669"/>
    <property type="project" value="InterPro"/>
</dbReference>
<organism evidence="2 3">
    <name type="scientific">Symbiodinium pilosum</name>
    <name type="common">Dinoflagellate</name>
    <dbReference type="NCBI Taxonomy" id="2952"/>
    <lineage>
        <taxon>Eukaryota</taxon>
        <taxon>Sar</taxon>
        <taxon>Alveolata</taxon>
        <taxon>Dinophyceae</taxon>
        <taxon>Suessiales</taxon>
        <taxon>Symbiodiniaceae</taxon>
        <taxon>Symbiodinium</taxon>
    </lineage>
</organism>
<accession>A0A812PG36</accession>
<dbReference type="SMART" id="SM00220">
    <property type="entry name" value="S_TKc"/>
    <property type="match status" value="1"/>
</dbReference>
<sequence>MPYMNGRDLFSLIGRCEGSTGCSSNSGCKGYHLCWSKVKGLSMAYVLALFLDVVKGVDAIHERGMLHTDLKPENVMLNCEDKKCFAAVIDFGLVCNMSDPDDCWISGSPGYMAPEVYLQDEEAISRPSRDVWALGTILYLLLYKQPPPYQNDRSGEHVIGYNPLNDTTIPPPENQTRTDKLVVQMLLKYELRPSVPDIIKELQDIIAVDFAAGGKAKLPPADIELAQSMAALSPTERGATQPTPACLFEQWGRDIGDLPFRREFCADKPQKAVGLFHCGPCPSFVCNPCCKCRVLRHTKVVKEYFRMQVCQ</sequence>
<dbReference type="SUPFAM" id="SSF56112">
    <property type="entry name" value="Protein kinase-like (PK-like)"/>
    <property type="match status" value="1"/>
</dbReference>
<dbReference type="Pfam" id="PF00069">
    <property type="entry name" value="Pkinase"/>
    <property type="match status" value="1"/>
</dbReference>
<dbReference type="InterPro" id="IPR011009">
    <property type="entry name" value="Kinase-like_dom_sf"/>
</dbReference>
<dbReference type="InterPro" id="IPR008271">
    <property type="entry name" value="Ser/Thr_kinase_AS"/>
</dbReference>
<gene>
    <name evidence="2" type="primary">Camk2g</name>
    <name evidence="2" type="ORF">SPIL2461_LOCUS8070</name>
</gene>
<comment type="caution">
    <text evidence="2">The sequence shown here is derived from an EMBL/GenBank/DDBJ whole genome shotgun (WGS) entry which is preliminary data.</text>
</comment>
<dbReference type="Gene3D" id="1.10.510.10">
    <property type="entry name" value="Transferase(Phosphotransferase) domain 1"/>
    <property type="match status" value="1"/>
</dbReference>
<dbReference type="PROSITE" id="PS50011">
    <property type="entry name" value="PROTEIN_KINASE_DOM"/>
    <property type="match status" value="1"/>
</dbReference>
<dbReference type="PANTHER" id="PTHR44167:SF24">
    <property type="entry name" value="SERINE_THREONINE-PROTEIN KINASE CHK2"/>
    <property type="match status" value="1"/>
</dbReference>